<evidence type="ECO:0000313" key="3">
    <source>
        <dbReference type="Proteomes" id="UP000494222"/>
    </source>
</evidence>
<name>A0A6P2Q7N0_9BURK</name>
<organism evidence="2 3">
    <name type="scientific">Burkholderia latens</name>
    <dbReference type="NCBI Taxonomy" id="488446"/>
    <lineage>
        <taxon>Bacteria</taxon>
        <taxon>Pseudomonadati</taxon>
        <taxon>Pseudomonadota</taxon>
        <taxon>Betaproteobacteria</taxon>
        <taxon>Burkholderiales</taxon>
        <taxon>Burkholderiaceae</taxon>
        <taxon>Burkholderia</taxon>
        <taxon>Burkholderia cepacia complex</taxon>
    </lineage>
</organism>
<gene>
    <name evidence="2" type="ORF">BLA24064_05678</name>
</gene>
<reference evidence="2 3" key="1">
    <citation type="submission" date="2019-09" db="EMBL/GenBank/DDBJ databases">
        <authorList>
            <person name="Depoorter E."/>
        </authorList>
    </citation>
    <scope>NUCLEOTIDE SEQUENCE [LARGE SCALE GENOMIC DNA]</scope>
    <source>
        <strain evidence="2">LMG 24064</strain>
    </source>
</reference>
<dbReference type="Proteomes" id="UP000494222">
    <property type="component" value="Unassembled WGS sequence"/>
</dbReference>
<dbReference type="AlphaFoldDB" id="A0A6P2Q7N0"/>
<evidence type="ECO:0000313" key="2">
    <source>
        <dbReference type="EMBL" id="VWC18610.1"/>
    </source>
</evidence>
<sequence>MPRGRAADLDELRIQVQAVGGFKRHFFLALAWHQAGPWRLVYAPHATFRVGSSVSACRFLGLPRTAVTRRSRLSPVLSCPVLSCPVLSCPVLSCPVLSLARLPACPLARLPACPLARSPLPLPLPLPLFLFLFLFLLLLLSALFAVCRLPFAVCRLPFAVCRVPYAVCRMPYAVCRMPYAVCRVPVAITAGCHSSLASGLPRFSGLPRAAHSRRTANCPPFFAELERKIWSAPAVARD</sequence>
<protein>
    <submittedName>
        <fullName evidence="2">Uncharacterized protein</fullName>
    </submittedName>
</protein>
<feature type="transmembrane region" description="Helical" evidence="1">
    <location>
        <begin position="124"/>
        <end position="146"/>
    </location>
</feature>
<proteinExistence type="predicted"/>
<keyword evidence="1" id="KW-1133">Transmembrane helix</keyword>
<accession>A0A6P2Q7N0</accession>
<evidence type="ECO:0000256" key="1">
    <source>
        <dbReference type="SAM" id="Phobius"/>
    </source>
</evidence>
<dbReference type="EMBL" id="CABVPL010000061">
    <property type="protein sequence ID" value="VWC18610.1"/>
    <property type="molecule type" value="Genomic_DNA"/>
</dbReference>
<keyword evidence="1" id="KW-0812">Transmembrane</keyword>
<keyword evidence="1" id="KW-0472">Membrane</keyword>